<keyword evidence="3" id="KW-0964">Secreted</keyword>
<dbReference type="InterPro" id="IPR042187">
    <property type="entry name" value="Flagellin_C_sub2"/>
</dbReference>
<dbReference type="HOGENOM" id="CLU_011142_2_2_0"/>
<keyword evidence="7" id="KW-1185">Reference proteome</keyword>
<dbReference type="AlphaFoldDB" id="B1ZRP3"/>
<dbReference type="InterPro" id="IPR046358">
    <property type="entry name" value="Flagellin_C"/>
</dbReference>
<reference evidence="6 7" key="1">
    <citation type="journal article" date="2011" name="J. Bacteriol.">
        <title>Genome sequence of the verrucomicrobium Opitutus terrae PB90-1, an abundant inhabitant of rice paddy soil ecosystems.</title>
        <authorList>
            <person name="van Passel M.W."/>
            <person name="Kant R."/>
            <person name="Palva A."/>
            <person name="Copeland A."/>
            <person name="Lucas S."/>
            <person name="Lapidus A."/>
            <person name="Glavina del Rio T."/>
            <person name="Pitluck S."/>
            <person name="Goltsman E."/>
            <person name="Clum A."/>
            <person name="Sun H."/>
            <person name="Schmutz J."/>
            <person name="Larimer F.W."/>
            <person name="Land M.L."/>
            <person name="Hauser L."/>
            <person name="Kyrpides N."/>
            <person name="Mikhailova N."/>
            <person name="Richardson P.P."/>
            <person name="Janssen P.H."/>
            <person name="de Vos W.M."/>
            <person name="Smidt H."/>
        </authorList>
    </citation>
    <scope>NUCLEOTIDE SEQUENCE [LARGE SCALE GENOMIC DNA]</scope>
    <source>
        <strain evidence="7">DSM 11246 / JCM 15787 / PB90-1</strain>
    </source>
</reference>
<dbReference type="RefSeq" id="WP_012373274.1">
    <property type="nucleotide sequence ID" value="NC_010571.1"/>
</dbReference>
<keyword evidence="6" id="KW-0282">Flagellum</keyword>
<keyword evidence="2 3" id="KW-0975">Bacterial flagellum</keyword>
<dbReference type="STRING" id="452637.Oter_0446"/>
<feature type="domain" description="Flagellin C-terminal" evidence="5">
    <location>
        <begin position="188"/>
        <end position="272"/>
    </location>
</feature>
<evidence type="ECO:0000259" key="5">
    <source>
        <dbReference type="Pfam" id="PF00700"/>
    </source>
</evidence>
<dbReference type="Pfam" id="PF00669">
    <property type="entry name" value="Flagellin_N"/>
    <property type="match status" value="1"/>
</dbReference>
<evidence type="ECO:0000256" key="1">
    <source>
        <dbReference type="ARBA" id="ARBA00005709"/>
    </source>
</evidence>
<gene>
    <name evidence="6" type="ordered locus">Oter_0446</name>
</gene>
<dbReference type="eggNOG" id="COG1344">
    <property type="taxonomic scope" value="Bacteria"/>
</dbReference>
<dbReference type="InterPro" id="IPR001029">
    <property type="entry name" value="Flagellin_N"/>
</dbReference>
<dbReference type="PRINTS" id="PR00207">
    <property type="entry name" value="FLAGELLIN"/>
</dbReference>
<organism evidence="6 7">
    <name type="scientific">Opitutus terrae (strain DSM 11246 / JCM 15787 / PB90-1)</name>
    <dbReference type="NCBI Taxonomy" id="452637"/>
    <lineage>
        <taxon>Bacteria</taxon>
        <taxon>Pseudomonadati</taxon>
        <taxon>Verrucomicrobiota</taxon>
        <taxon>Opitutia</taxon>
        <taxon>Opitutales</taxon>
        <taxon>Opitutaceae</taxon>
        <taxon>Opitutus</taxon>
    </lineage>
</organism>
<evidence type="ECO:0000313" key="6">
    <source>
        <dbReference type="EMBL" id="ACB73736.1"/>
    </source>
</evidence>
<dbReference type="Pfam" id="PF00700">
    <property type="entry name" value="Flagellin_C"/>
    <property type="match status" value="1"/>
</dbReference>
<keyword evidence="6" id="KW-0966">Cell projection</keyword>
<accession>B1ZRP3</accession>
<dbReference type="GO" id="GO:0009288">
    <property type="term" value="C:bacterial-type flagellum"/>
    <property type="evidence" value="ECO:0007669"/>
    <property type="project" value="UniProtKB-SubCell"/>
</dbReference>
<evidence type="ECO:0000313" key="7">
    <source>
        <dbReference type="Proteomes" id="UP000007013"/>
    </source>
</evidence>
<evidence type="ECO:0000259" key="4">
    <source>
        <dbReference type="Pfam" id="PF00669"/>
    </source>
</evidence>
<dbReference type="OrthoDB" id="188378at2"/>
<comment type="subcellular location">
    <subcellularLocation>
        <location evidence="3">Secreted</location>
    </subcellularLocation>
    <subcellularLocation>
        <location evidence="3">Bacterial flagellum</location>
    </subcellularLocation>
</comment>
<dbReference type="InterPro" id="IPR001492">
    <property type="entry name" value="Flagellin"/>
</dbReference>
<proteinExistence type="inferred from homology"/>
<feature type="domain" description="Flagellin N-terminal" evidence="4">
    <location>
        <begin position="5"/>
        <end position="137"/>
    </location>
</feature>
<comment type="function">
    <text evidence="3">Flagellin is the subunit protein which polymerizes to form the filaments of bacterial flagella.</text>
</comment>
<keyword evidence="6" id="KW-0969">Cilium</keyword>
<dbReference type="Proteomes" id="UP000007013">
    <property type="component" value="Chromosome"/>
</dbReference>
<dbReference type="EMBL" id="CP001032">
    <property type="protein sequence ID" value="ACB73736.1"/>
    <property type="molecule type" value="Genomic_DNA"/>
</dbReference>
<protein>
    <recommendedName>
        <fullName evidence="3">Flagellin</fullName>
    </recommendedName>
</protein>
<dbReference type="PANTHER" id="PTHR42792">
    <property type="entry name" value="FLAGELLIN"/>
    <property type="match status" value="1"/>
</dbReference>
<name>B1ZRP3_OPITP</name>
<dbReference type="Gene3D" id="6.10.10.10">
    <property type="entry name" value="Flagellar export chaperone, C-terminal domain"/>
    <property type="match status" value="1"/>
</dbReference>
<evidence type="ECO:0000256" key="3">
    <source>
        <dbReference type="RuleBase" id="RU362073"/>
    </source>
</evidence>
<dbReference type="PANTHER" id="PTHR42792:SF2">
    <property type="entry name" value="FLAGELLIN"/>
    <property type="match status" value="1"/>
</dbReference>
<dbReference type="GO" id="GO:0005576">
    <property type="term" value="C:extracellular region"/>
    <property type="evidence" value="ECO:0007669"/>
    <property type="project" value="UniProtKB-SubCell"/>
</dbReference>
<dbReference type="Gene3D" id="1.20.1330.10">
    <property type="entry name" value="f41 fragment of flagellin, N-terminal domain"/>
    <property type="match status" value="1"/>
</dbReference>
<sequence>MAVVINTNYAATVASNNLAASNTMLQKSLNRLSSGSKIVNPSDDAGGLAVSMKLSAAAVRQGAVATNIGNAVSLLQTQDGALKIAAKVLERISELKVLHSDVTKSSSDKANYDAEFNALQTQLRDIATEEFNGVALFGSADIGSVQITEDGGTSVAIAARNLTDATDGVGTISASTVDSLGDAAVSLANISTAIQNVATMRATNGSEQSRFNFASELVTVNKANLEAANSRIVDVDVATESTQLARWNVLVSAGTSMLAQANTSAQTALRLLQ</sequence>
<dbReference type="GO" id="GO:0005198">
    <property type="term" value="F:structural molecule activity"/>
    <property type="evidence" value="ECO:0007669"/>
    <property type="project" value="UniProtKB-UniRule"/>
</dbReference>
<comment type="similarity">
    <text evidence="1 3">Belongs to the bacterial flagellin family.</text>
</comment>
<dbReference type="KEGG" id="ote:Oter_0446"/>
<evidence type="ECO:0000256" key="2">
    <source>
        <dbReference type="ARBA" id="ARBA00023143"/>
    </source>
</evidence>
<dbReference type="SUPFAM" id="SSF64518">
    <property type="entry name" value="Phase 1 flagellin"/>
    <property type="match status" value="1"/>
</dbReference>